<gene>
    <name evidence="1" type="ORF">FM110_05700</name>
</gene>
<dbReference type="InterPro" id="IPR010281">
    <property type="entry name" value="DUF885"/>
</dbReference>
<name>A0A1X6X056_9MICO</name>
<dbReference type="Proteomes" id="UP000195981">
    <property type="component" value="Unassembled WGS sequence"/>
</dbReference>
<protein>
    <submittedName>
        <fullName evidence="1">Uncharacterized protein</fullName>
    </submittedName>
</protein>
<keyword evidence="2" id="KW-1185">Reference proteome</keyword>
<proteinExistence type="predicted"/>
<dbReference type="Pfam" id="PF05960">
    <property type="entry name" value="DUF885"/>
    <property type="match status" value="1"/>
</dbReference>
<dbReference type="OrthoDB" id="9760040at2"/>
<sequence length="564" mass="61372">MSEQPRAQRTPTALDALADAYVDEVARLDPFTATAIGAAGHDHEVTDLSPAGEDARTEAARRVLAQIERSADADEVDAVTRAAMTERLGLDIALDEAGITRSRVNNIASNLQAQAVFDLMDAETTEDWEVIAERLSRMPAALGGWGETLRASAASGHLSAARQLELGAAQARGYADPDGGYFASLVARVPEDSPVRGAVAAGAEAASRAYREIADVLDELRPQAPAADAVGREAYQLSSRVFLGEEIDLDETYAWGVEELRRIIAEQEQVAARINDRYRTGGGTDVAAAREALNADAARTLHGTDALRAWMQETSDRAVAELAGTHFDIPDQIRRLECCIATTGSGGIYYTPPSEDLSRPGRMWWDVPASTTEFHTWSETTTVYHEGVPGHHLQCGTQTLQASTLNRWRALLCWVSGHGEGWALYAERLMESLGHLDDDGDRLGMLDAQRMRAGRVVLDIGLHNGLPMPEGVVGSAGGEWTYEKAWDFMTPNWGMGEAEQRFELHRYLGWPGQAPSYKLGQRVWEELRDAQTSAGDAASVRDFHRRALELGSLPLSVLRTALAQ</sequence>
<dbReference type="PANTHER" id="PTHR33361:SF2">
    <property type="entry name" value="DUF885 DOMAIN-CONTAINING PROTEIN"/>
    <property type="match status" value="1"/>
</dbReference>
<dbReference type="RefSeq" id="WP_087103461.1">
    <property type="nucleotide sequence ID" value="NZ_FWFG01000050.1"/>
</dbReference>
<dbReference type="PANTHER" id="PTHR33361">
    <property type="entry name" value="GLR0591 PROTEIN"/>
    <property type="match status" value="1"/>
</dbReference>
<organism evidence="1 2">
    <name type="scientific">Brachybacterium nesterenkovii</name>
    <dbReference type="NCBI Taxonomy" id="47847"/>
    <lineage>
        <taxon>Bacteria</taxon>
        <taxon>Bacillati</taxon>
        <taxon>Actinomycetota</taxon>
        <taxon>Actinomycetes</taxon>
        <taxon>Micrococcales</taxon>
        <taxon>Dermabacteraceae</taxon>
        <taxon>Brachybacterium</taxon>
    </lineage>
</organism>
<dbReference type="AlphaFoldDB" id="A0A1X6X056"/>
<evidence type="ECO:0000313" key="2">
    <source>
        <dbReference type="Proteomes" id="UP000195981"/>
    </source>
</evidence>
<evidence type="ECO:0000313" key="1">
    <source>
        <dbReference type="EMBL" id="SLM90842.1"/>
    </source>
</evidence>
<reference evidence="1 2" key="1">
    <citation type="submission" date="2017-02" db="EMBL/GenBank/DDBJ databases">
        <authorList>
            <person name="Peterson S.W."/>
        </authorList>
    </citation>
    <scope>NUCLEOTIDE SEQUENCE [LARGE SCALE GENOMIC DNA]</scope>
    <source>
        <strain evidence="1 2">CIP104813</strain>
    </source>
</reference>
<dbReference type="EMBL" id="FWFG01000050">
    <property type="protein sequence ID" value="SLM90842.1"/>
    <property type="molecule type" value="Genomic_DNA"/>
</dbReference>
<accession>A0A1X6X056</accession>